<dbReference type="SUPFAM" id="SSF55961">
    <property type="entry name" value="Bet v1-like"/>
    <property type="match status" value="1"/>
</dbReference>
<dbReference type="PANTHER" id="PTHR38588:SF1">
    <property type="entry name" value="BLL0334 PROTEIN"/>
    <property type="match status" value="1"/>
</dbReference>
<reference evidence="1" key="1">
    <citation type="submission" date="2022-01" db="EMBL/GenBank/DDBJ databases">
        <title>Nocardioidaceae gen. sp. A5X3R13.</title>
        <authorList>
            <person name="Lopez Marin M.A."/>
            <person name="Uhlik O."/>
        </authorList>
    </citation>
    <scope>NUCLEOTIDE SEQUENCE</scope>
    <source>
        <strain evidence="1">A5X3R13</strain>
    </source>
</reference>
<organism evidence="1 2">
    <name type="scientific">Solicola gregarius</name>
    <dbReference type="NCBI Taxonomy" id="2908642"/>
    <lineage>
        <taxon>Bacteria</taxon>
        <taxon>Bacillati</taxon>
        <taxon>Actinomycetota</taxon>
        <taxon>Actinomycetes</taxon>
        <taxon>Propionibacteriales</taxon>
        <taxon>Nocardioidaceae</taxon>
        <taxon>Solicola</taxon>
    </lineage>
</organism>
<dbReference type="AlphaFoldDB" id="A0AA46YM34"/>
<dbReference type="Proteomes" id="UP001164390">
    <property type="component" value="Chromosome"/>
</dbReference>
<dbReference type="RefSeq" id="WP_271636250.1">
    <property type="nucleotide sequence ID" value="NZ_CP094970.1"/>
</dbReference>
<accession>A0AA46YM34</accession>
<evidence type="ECO:0000313" key="1">
    <source>
        <dbReference type="EMBL" id="UYM07287.1"/>
    </source>
</evidence>
<sequence length="211" mass="22574">MKLTNSFRIERPAAEVFDAFLDIERVATCMPGARLVGHPAEDTYDGEVSVKVGPLGVSYAGQLKVLEVEHAERRLTMRAKGREQRGAGNADAYVIAHVRDDDGGTLVEIDTELNIRGKVAQFGRGVIGEVTDGVMQAFAANVADLLSGKRAPVGVPSATTETPEPVAAEQSLDAWRMLVRPVLQRHASEIATVALAGVAAYVGARLGTRRR</sequence>
<dbReference type="InterPro" id="IPR010419">
    <property type="entry name" value="CO_DH_gsu"/>
</dbReference>
<protein>
    <submittedName>
        <fullName evidence="1">SRPBCC family protein</fullName>
    </submittedName>
</protein>
<dbReference type="Pfam" id="PF06240">
    <property type="entry name" value="COXG"/>
    <property type="match status" value="1"/>
</dbReference>
<evidence type="ECO:0000313" key="2">
    <source>
        <dbReference type="Proteomes" id="UP001164390"/>
    </source>
</evidence>
<proteinExistence type="predicted"/>
<dbReference type="Gene3D" id="3.30.530.20">
    <property type="match status" value="1"/>
</dbReference>
<dbReference type="EMBL" id="CP094970">
    <property type="protein sequence ID" value="UYM07287.1"/>
    <property type="molecule type" value="Genomic_DNA"/>
</dbReference>
<dbReference type="InterPro" id="IPR023393">
    <property type="entry name" value="START-like_dom_sf"/>
</dbReference>
<dbReference type="KEGG" id="sgrg:L0C25_09490"/>
<name>A0AA46YM34_9ACTN</name>
<dbReference type="PANTHER" id="PTHR38588">
    <property type="entry name" value="BLL0334 PROTEIN"/>
    <property type="match status" value="1"/>
</dbReference>
<keyword evidence="2" id="KW-1185">Reference proteome</keyword>
<dbReference type="CDD" id="cd07823">
    <property type="entry name" value="SRPBCC_5"/>
    <property type="match status" value="1"/>
</dbReference>
<gene>
    <name evidence="1" type="ORF">L0C25_09490</name>
</gene>